<accession>A0A5M3N072</accession>
<comment type="caution">
    <text evidence="3">The sequence shown here is derived from an EMBL/GenBank/DDBJ whole genome shotgun (WGS) entry which is preliminary data.</text>
</comment>
<organism evidence="3 4">
    <name type="scientific">Coniophora puteana (strain RWD-64-598)</name>
    <name type="common">Brown rot fungus</name>
    <dbReference type="NCBI Taxonomy" id="741705"/>
    <lineage>
        <taxon>Eukaryota</taxon>
        <taxon>Fungi</taxon>
        <taxon>Dikarya</taxon>
        <taxon>Basidiomycota</taxon>
        <taxon>Agaricomycotina</taxon>
        <taxon>Agaricomycetes</taxon>
        <taxon>Agaricomycetidae</taxon>
        <taxon>Boletales</taxon>
        <taxon>Coniophorineae</taxon>
        <taxon>Coniophoraceae</taxon>
        <taxon>Coniophora</taxon>
    </lineage>
</organism>
<dbReference type="SUPFAM" id="SSF49493">
    <property type="entry name" value="HSP40/DnaJ peptide-binding domain"/>
    <property type="match status" value="1"/>
</dbReference>
<dbReference type="AlphaFoldDB" id="A0A5M3N072"/>
<dbReference type="Pfam" id="PF01556">
    <property type="entry name" value="DnaJ_C"/>
    <property type="match status" value="1"/>
</dbReference>
<protein>
    <recommendedName>
        <fullName evidence="2">Chaperone DnaJ C-terminal domain-containing protein</fullName>
    </recommendedName>
</protein>
<dbReference type="KEGG" id="cput:CONPUDRAFT_49882"/>
<reference evidence="4" key="1">
    <citation type="journal article" date="2012" name="Science">
        <title>The Paleozoic origin of enzymatic lignin decomposition reconstructed from 31 fungal genomes.</title>
        <authorList>
            <person name="Floudas D."/>
            <person name="Binder M."/>
            <person name="Riley R."/>
            <person name="Barry K."/>
            <person name="Blanchette R.A."/>
            <person name="Henrissat B."/>
            <person name="Martinez A.T."/>
            <person name="Otillar R."/>
            <person name="Spatafora J.W."/>
            <person name="Yadav J.S."/>
            <person name="Aerts A."/>
            <person name="Benoit I."/>
            <person name="Boyd A."/>
            <person name="Carlson A."/>
            <person name="Copeland A."/>
            <person name="Coutinho P.M."/>
            <person name="de Vries R.P."/>
            <person name="Ferreira P."/>
            <person name="Findley K."/>
            <person name="Foster B."/>
            <person name="Gaskell J."/>
            <person name="Glotzer D."/>
            <person name="Gorecki P."/>
            <person name="Heitman J."/>
            <person name="Hesse C."/>
            <person name="Hori C."/>
            <person name="Igarashi K."/>
            <person name="Jurgens J.A."/>
            <person name="Kallen N."/>
            <person name="Kersten P."/>
            <person name="Kohler A."/>
            <person name="Kuees U."/>
            <person name="Kumar T.K.A."/>
            <person name="Kuo A."/>
            <person name="LaButti K."/>
            <person name="Larrondo L.F."/>
            <person name="Lindquist E."/>
            <person name="Ling A."/>
            <person name="Lombard V."/>
            <person name="Lucas S."/>
            <person name="Lundell T."/>
            <person name="Martin R."/>
            <person name="McLaughlin D.J."/>
            <person name="Morgenstern I."/>
            <person name="Morin E."/>
            <person name="Murat C."/>
            <person name="Nagy L.G."/>
            <person name="Nolan M."/>
            <person name="Ohm R.A."/>
            <person name="Patyshakuliyeva A."/>
            <person name="Rokas A."/>
            <person name="Ruiz-Duenas F.J."/>
            <person name="Sabat G."/>
            <person name="Salamov A."/>
            <person name="Samejima M."/>
            <person name="Schmutz J."/>
            <person name="Slot J.C."/>
            <person name="St John F."/>
            <person name="Stenlid J."/>
            <person name="Sun H."/>
            <person name="Sun S."/>
            <person name="Syed K."/>
            <person name="Tsang A."/>
            <person name="Wiebenga A."/>
            <person name="Young D."/>
            <person name="Pisabarro A."/>
            <person name="Eastwood D.C."/>
            <person name="Martin F."/>
            <person name="Cullen D."/>
            <person name="Grigoriev I.V."/>
            <person name="Hibbett D.S."/>
        </authorList>
    </citation>
    <scope>NUCLEOTIDE SEQUENCE [LARGE SCALE GENOMIC DNA]</scope>
    <source>
        <strain evidence="4">RWD-64-598 SS2</strain>
    </source>
</reference>
<dbReference type="Gene3D" id="2.60.260.20">
    <property type="entry name" value="Urease metallochaperone UreE, N-terminal domain"/>
    <property type="match status" value="2"/>
</dbReference>
<dbReference type="GO" id="GO:0051082">
    <property type="term" value="F:unfolded protein binding"/>
    <property type="evidence" value="ECO:0007669"/>
    <property type="project" value="InterPro"/>
</dbReference>
<dbReference type="GO" id="GO:0051087">
    <property type="term" value="F:protein-folding chaperone binding"/>
    <property type="evidence" value="ECO:0007669"/>
    <property type="project" value="TreeGrafter"/>
</dbReference>
<dbReference type="InterPro" id="IPR051339">
    <property type="entry name" value="DnaJ_subfamily_B"/>
</dbReference>
<dbReference type="GO" id="GO:0006457">
    <property type="term" value="P:protein folding"/>
    <property type="evidence" value="ECO:0007669"/>
    <property type="project" value="InterPro"/>
</dbReference>
<dbReference type="GO" id="GO:0005829">
    <property type="term" value="C:cytosol"/>
    <property type="evidence" value="ECO:0007669"/>
    <property type="project" value="TreeGrafter"/>
</dbReference>
<feature type="domain" description="Chaperone DnaJ C-terminal" evidence="2">
    <location>
        <begin position="2"/>
        <end position="147"/>
    </location>
</feature>
<dbReference type="InterPro" id="IPR008971">
    <property type="entry name" value="HSP40/DnaJ_pept-bd"/>
</dbReference>
<keyword evidence="1" id="KW-0143">Chaperone</keyword>
<evidence type="ECO:0000313" key="3">
    <source>
        <dbReference type="EMBL" id="EIW84305.1"/>
    </source>
</evidence>
<dbReference type="PANTHER" id="PTHR24078:SF553">
    <property type="entry name" value="DNAJ HOMOLOG SUBFAMILY B MEMBER 5"/>
    <property type="match status" value="1"/>
</dbReference>
<keyword evidence="4" id="KW-1185">Reference proteome</keyword>
<dbReference type="RefSeq" id="XP_007765263.1">
    <property type="nucleotide sequence ID" value="XM_007767073.1"/>
</dbReference>
<evidence type="ECO:0000313" key="4">
    <source>
        <dbReference type="Proteomes" id="UP000053558"/>
    </source>
</evidence>
<dbReference type="PANTHER" id="PTHR24078">
    <property type="entry name" value="DNAJ HOMOLOG SUBFAMILY C MEMBER"/>
    <property type="match status" value="1"/>
</dbReference>
<evidence type="ECO:0000259" key="2">
    <source>
        <dbReference type="Pfam" id="PF01556"/>
    </source>
</evidence>
<name>A0A5M3N072_CONPW</name>
<dbReference type="OMA" id="QFHFRIT"/>
<evidence type="ECO:0000256" key="1">
    <source>
        <dbReference type="ARBA" id="ARBA00023186"/>
    </source>
</evidence>
<proteinExistence type="predicted"/>
<dbReference type="InterPro" id="IPR002939">
    <property type="entry name" value="DnaJ_C"/>
</dbReference>
<dbReference type="GO" id="GO:0006413">
    <property type="term" value="P:translational initiation"/>
    <property type="evidence" value="ECO:0007669"/>
    <property type="project" value="TreeGrafter"/>
</dbReference>
<dbReference type="GeneID" id="19207358"/>
<gene>
    <name evidence="3" type="ORF">CONPUDRAFT_49882</name>
</gene>
<dbReference type="EMBL" id="JH711575">
    <property type="protein sequence ID" value="EIW84305.1"/>
    <property type="molecule type" value="Genomic_DNA"/>
</dbReference>
<dbReference type="Proteomes" id="UP000053558">
    <property type="component" value="Unassembled WGS sequence"/>
</dbReference>
<dbReference type="OrthoDB" id="10250354at2759"/>
<sequence>MFKGTQFHFRITRELRNRNKEQVDLKIEIPAGTRSGTRILCEKAGHELKDGTIQDVVFLVEETPHGRFARVKDDLFLDISVPWDNSLLEQPGEVCIKGIDGQELSFKLPYPIYEKATEGQVIIKGAGMPTSDDRKKSGRRGDLIVRCVYHLLTLDRIIDRSLVDGWLSFRARQNGRNSRTLPSGSKSRLCMNAHL</sequence>